<protein>
    <submittedName>
        <fullName evidence="15">Methyl-accepting chemotaxis protein</fullName>
    </submittedName>
</protein>
<evidence type="ECO:0000256" key="7">
    <source>
        <dbReference type="ARBA" id="ARBA00022989"/>
    </source>
</evidence>
<dbReference type="Pfam" id="PF02203">
    <property type="entry name" value="TarH"/>
    <property type="match status" value="1"/>
</dbReference>
<keyword evidence="8 12" id="KW-0472">Membrane</keyword>
<dbReference type="Proteomes" id="UP000230390">
    <property type="component" value="Unassembled WGS sequence"/>
</dbReference>
<dbReference type="SMART" id="SM00304">
    <property type="entry name" value="HAMP"/>
    <property type="match status" value="1"/>
</dbReference>
<sequence>MMDNLKIKTLVVSALGFLLLLMVVIGVVGLYGAQHSVSLIKDVTLAEQKSSTVRTAIRLEMETNRSQVLQALQHNPAFEWSQLHDHPLTVHHAQIEAATARATRHWSEYLANLRSPEEKRLAQHWHANSDGLGLESVKAADAAITAGKWDDAEAILIKKINPSYRVGDVALKQLIDLSEARAALHAADVSVTIGRSTYATFAVLLAGLVLGATVAWLLVRAISGPLEEAMTIATKVAAGDLTGQIAAHGNNEIGALLRALGKMKSNLAGIVAEVRTSTDTMSSASREIAAGNMDLSERTAEQADSLEKTASSMEQLTSTVKQNSDNAQQANELAMSASQVATKGGVVVAQVVVTMGSINESSKKIVDIIGVIDGIAFQTNILALNAAVEAARAGEHGRGFAVVASEVRNLAQRSAGAAKEIKQLIGDSVSKVDSGAKLVDQAGTTMHEIVTSIRRVTDIMGEITQASREQAAGLEQINQAIGQMDTITQQNVALVEEAAGAAGSLQDQTQALATVVSVFKLDSAAQPAREGMAAPRTRLAAPAPRVAPAAPARPTRQRALAVANSEWEQF</sequence>
<evidence type="ECO:0000256" key="10">
    <source>
        <dbReference type="ARBA" id="ARBA00029447"/>
    </source>
</evidence>
<evidence type="ECO:0000256" key="3">
    <source>
        <dbReference type="ARBA" id="ARBA00022481"/>
    </source>
</evidence>
<comment type="similarity">
    <text evidence="10">Belongs to the methyl-accepting chemotaxis (MCP) protein family.</text>
</comment>
<dbReference type="FunFam" id="1.10.287.950:FF:000001">
    <property type="entry name" value="Methyl-accepting chemotaxis sensory transducer"/>
    <property type="match status" value="1"/>
</dbReference>
<feature type="domain" description="Methyl-accepting transducer" evidence="13">
    <location>
        <begin position="277"/>
        <end position="506"/>
    </location>
</feature>
<dbReference type="PROSITE" id="PS50885">
    <property type="entry name" value="HAMP"/>
    <property type="match status" value="1"/>
</dbReference>
<evidence type="ECO:0000256" key="5">
    <source>
        <dbReference type="ARBA" id="ARBA00022519"/>
    </source>
</evidence>
<gene>
    <name evidence="15" type="ORF">CR105_10370</name>
</gene>
<keyword evidence="7 12" id="KW-1133">Transmembrane helix</keyword>
<name>A0A2G8TG11_9BURK</name>
<keyword evidence="5" id="KW-0997">Cell inner membrane</keyword>
<feature type="domain" description="HAMP" evidence="14">
    <location>
        <begin position="220"/>
        <end position="272"/>
    </location>
</feature>
<dbReference type="PROSITE" id="PS50111">
    <property type="entry name" value="CHEMOTAXIS_TRANSDUC_2"/>
    <property type="match status" value="1"/>
</dbReference>
<evidence type="ECO:0000256" key="12">
    <source>
        <dbReference type="SAM" id="Phobius"/>
    </source>
</evidence>
<dbReference type="Gene3D" id="1.10.287.950">
    <property type="entry name" value="Methyl-accepting chemotaxis protein"/>
    <property type="match status" value="1"/>
</dbReference>
<comment type="caution">
    <text evidence="15">The sequence shown here is derived from an EMBL/GenBank/DDBJ whole genome shotgun (WGS) entry which is preliminary data.</text>
</comment>
<dbReference type="PRINTS" id="PR00260">
    <property type="entry name" value="CHEMTRNSDUCR"/>
</dbReference>
<keyword evidence="16" id="KW-1185">Reference proteome</keyword>
<comment type="subcellular location">
    <subcellularLocation>
        <location evidence="1">Cell inner membrane</location>
        <topology evidence="1">Multi-pass membrane protein</topology>
    </subcellularLocation>
</comment>
<keyword evidence="4" id="KW-0145">Chemotaxis</keyword>
<accession>A0A2G8TG11</accession>
<dbReference type="AlphaFoldDB" id="A0A2G8TG11"/>
<evidence type="ECO:0000256" key="6">
    <source>
        <dbReference type="ARBA" id="ARBA00022692"/>
    </source>
</evidence>
<dbReference type="GO" id="GO:0004888">
    <property type="term" value="F:transmembrane signaling receptor activity"/>
    <property type="evidence" value="ECO:0007669"/>
    <property type="project" value="InterPro"/>
</dbReference>
<dbReference type="InterPro" id="IPR003660">
    <property type="entry name" value="HAMP_dom"/>
</dbReference>
<feature type="transmembrane region" description="Helical" evidence="12">
    <location>
        <begin position="198"/>
        <end position="219"/>
    </location>
</feature>
<dbReference type="SMART" id="SM00283">
    <property type="entry name" value="MA"/>
    <property type="match status" value="1"/>
</dbReference>
<dbReference type="GO" id="GO:0007165">
    <property type="term" value="P:signal transduction"/>
    <property type="evidence" value="ECO:0007669"/>
    <property type="project" value="UniProtKB-KW"/>
</dbReference>
<dbReference type="SUPFAM" id="SSF58104">
    <property type="entry name" value="Methyl-accepting chemotaxis protein (MCP) signaling domain"/>
    <property type="match status" value="1"/>
</dbReference>
<dbReference type="CDD" id="cd11386">
    <property type="entry name" value="MCP_signal"/>
    <property type="match status" value="1"/>
</dbReference>
<evidence type="ECO:0000256" key="1">
    <source>
        <dbReference type="ARBA" id="ARBA00004429"/>
    </source>
</evidence>
<proteinExistence type="inferred from homology"/>
<evidence type="ECO:0000256" key="9">
    <source>
        <dbReference type="ARBA" id="ARBA00023224"/>
    </source>
</evidence>
<dbReference type="EMBL" id="PDOC01000005">
    <property type="protein sequence ID" value="PIL44879.1"/>
    <property type="molecule type" value="Genomic_DNA"/>
</dbReference>
<dbReference type="CDD" id="cd06225">
    <property type="entry name" value="HAMP"/>
    <property type="match status" value="1"/>
</dbReference>
<evidence type="ECO:0000259" key="13">
    <source>
        <dbReference type="PROSITE" id="PS50111"/>
    </source>
</evidence>
<dbReference type="PANTHER" id="PTHR43531">
    <property type="entry name" value="PROTEIN ICFG"/>
    <property type="match status" value="1"/>
</dbReference>
<dbReference type="OrthoDB" id="9806477at2"/>
<dbReference type="GO" id="GO:0006935">
    <property type="term" value="P:chemotaxis"/>
    <property type="evidence" value="ECO:0007669"/>
    <property type="project" value="UniProtKB-KW"/>
</dbReference>
<dbReference type="PANTHER" id="PTHR43531:SF14">
    <property type="entry name" value="METHYL-ACCEPTING CHEMOTAXIS PROTEIN I-RELATED"/>
    <property type="match status" value="1"/>
</dbReference>
<dbReference type="InterPro" id="IPR004089">
    <property type="entry name" value="MCPsignal_dom"/>
</dbReference>
<evidence type="ECO:0000313" key="16">
    <source>
        <dbReference type="Proteomes" id="UP000230390"/>
    </source>
</evidence>
<evidence type="ECO:0000256" key="8">
    <source>
        <dbReference type="ARBA" id="ARBA00023136"/>
    </source>
</evidence>
<evidence type="ECO:0000256" key="4">
    <source>
        <dbReference type="ARBA" id="ARBA00022500"/>
    </source>
</evidence>
<dbReference type="InterPro" id="IPR051310">
    <property type="entry name" value="MCP_chemotaxis"/>
</dbReference>
<dbReference type="InterPro" id="IPR003122">
    <property type="entry name" value="Tar_rcpt_lig-bd"/>
</dbReference>
<keyword evidence="3" id="KW-0488">Methylation</keyword>
<evidence type="ECO:0000313" key="15">
    <source>
        <dbReference type="EMBL" id="PIL44879.1"/>
    </source>
</evidence>
<evidence type="ECO:0000256" key="11">
    <source>
        <dbReference type="PROSITE-ProRule" id="PRU00284"/>
    </source>
</evidence>
<evidence type="ECO:0000259" key="14">
    <source>
        <dbReference type="PROSITE" id="PS50885"/>
    </source>
</evidence>
<dbReference type="Pfam" id="PF00672">
    <property type="entry name" value="HAMP"/>
    <property type="match status" value="1"/>
</dbReference>
<organism evidence="15 16">
    <name type="scientific">Massilia eurypsychrophila</name>
    <dbReference type="NCBI Taxonomy" id="1485217"/>
    <lineage>
        <taxon>Bacteria</taxon>
        <taxon>Pseudomonadati</taxon>
        <taxon>Pseudomonadota</taxon>
        <taxon>Betaproteobacteria</taxon>
        <taxon>Burkholderiales</taxon>
        <taxon>Oxalobacteraceae</taxon>
        <taxon>Telluria group</taxon>
        <taxon>Massilia</taxon>
    </lineage>
</organism>
<dbReference type="GO" id="GO:0005886">
    <property type="term" value="C:plasma membrane"/>
    <property type="evidence" value="ECO:0007669"/>
    <property type="project" value="UniProtKB-SubCell"/>
</dbReference>
<reference evidence="15 16" key="1">
    <citation type="submission" date="2017-10" db="EMBL/GenBank/DDBJ databases">
        <title>Massilia psychrophilum sp. nov., a novel purple-pigmented bacterium isolated from Tianshan glacier, Xinjiang Municipality, China.</title>
        <authorList>
            <person name="Wang H."/>
        </authorList>
    </citation>
    <scope>NUCLEOTIDE SEQUENCE [LARGE SCALE GENOMIC DNA]</scope>
    <source>
        <strain evidence="15 16">JCM 30074</strain>
    </source>
</reference>
<dbReference type="Pfam" id="PF00015">
    <property type="entry name" value="MCPsignal"/>
    <property type="match status" value="1"/>
</dbReference>
<dbReference type="InterPro" id="IPR004090">
    <property type="entry name" value="Chemotax_Me-accpt_rcpt"/>
</dbReference>
<keyword evidence="9 11" id="KW-0807">Transducer</keyword>
<keyword evidence="2" id="KW-1003">Cell membrane</keyword>
<keyword evidence="6 12" id="KW-0812">Transmembrane</keyword>
<evidence type="ECO:0000256" key="2">
    <source>
        <dbReference type="ARBA" id="ARBA00022475"/>
    </source>
</evidence>